<reference evidence="1" key="1">
    <citation type="submission" date="2022-07" db="EMBL/GenBank/DDBJ databases">
        <authorList>
            <person name="Macas J."/>
            <person name="Novak P."/>
            <person name="Neumann P."/>
        </authorList>
    </citation>
    <scope>NUCLEOTIDE SEQUENCE</scope>
</reference>
<name>A0A9P0Z413_CUSEU</name>
<organism evidence="1 2">
    <name type="scientific">Cuscuta europaea</name>
    <name type="common">European dodder</name>
    <dbReference type="NCBI Taxonomy" id="41803"/>
    <lineage>
        <taxon>Eukaryota</taxon>
        <taxon>Viridiplantae</taxon>
        <taxon>Streptophyta</taxon>
        <taxon>Embryophyta</taxon>
        <taxon>Tracheophyta</taxon>
        <taxon>Spermatophyta</taxon>
        <taxon>Magnoliopsida</taxon>
        <taxon>eudicotyledons</taxon>
        <taxon>Gunneridae</taxon>
        <taxon>Pentapetalae</taxon>
        <taxon>asterids</taxon>
        <taxon>lamiids</taxon>
        <taxon>Solanales</taxon>
        <taxon>Convolvulaceae</taxon>
        <taxon>Cuscuteae</taxon>
        <taxon>Cuscuta</taxon>
        <taxon>Cuscuta subgen. Cuscuta</taxon>
    </lineage>
</organism>
<proteinExistence type="predicted"/>
<evidence type="ECO:0000313" key="2">
    <source>
        <dbReference type="Proteomes" id="UP001152484"/>
    </source>
</evidence>
<dbReference type="EMBL" id="CAMAPE010000018">
    <property type="protein sequence ID" value="CAH9085329.1"/>
    <property type="molecule type" value="Genomic_DNA"/>
</dbReference>
<dbReference type="AlphaFoldDB" id="A0A9P0Z413"/>
<sequence length="191" mass="21561">MFASNQFGPSNIAFSPNFMMNPAFVPTHSPFGYGFAFHDLSNSSNIPLESDVTKTTKAAKKSNKVIENTSISPTGGGSKNWSKDEDVALTKAWLYISVDADVGNNQMIANMWNPIFQVWRENMGTYDESRTTNGLQARWGKIVAAVNKFHALYERLQRHPKSGASHDDMRREAMHMYEDINNGQSFKYEYC</sequence>
<protein>
    <recommendedName>
        <fullName evidence="3">Myb-like domain-containing protein</fullName>
    </recommendedName>
</protein>
<evidence type="ECO:0000313" key="1">
    <source>
        <dbReference type="EMBL" id="CAH9085329.1"/>
    </source>
</evidence>
<dbReference type="PANTHER" id="PTHR45023:SF4">
    <property type="entry name" value="GLYCINE-RICH PROTEIN-RELATED"/>
    <property type="match status" value="1"/>
</dbReference>
<comment type="caution">
    <text evidence="1">The sequence shown here is derived from an EMBL/GenBank/DDBJ whole genome shotgun (WGS) entry which is preliminary data.</text>
</comment>
<accession>A0A9P0Z413</accession>
<evidence type="ECO:0008006" key="3">
    <source>
        <dbReference type="Google" id="ProtNLM"/>
    </source>
</evidence>
<dbReference type="PANTHER" id="PTHR45023">
    <property type="match status" value="1"/>
</dbReference>
<dbReference type="Proteomes" id="UP001152484">
    <property type="component" value="Unassembled WGS sequence"/>
</dbReference>
<keyword evidence="2" id="KW-1185">Reference proteome</keyword>
<dbReference type="OrthoDB" id="1225588at2759"/>
<gene>
    <name evidence="1" type="ORF">CEURO_LOCUS9343</name>
</gene>